<dbReference type="InterPro" id="IPR050261">
    <property type="entry name" value="FrsA_esterase"/>
</dbReference>
<feature type="domain" description="Serine aminopeptidase S33" evidence="2">
    <location>
        <begin position="31"/>
        <end position="136"/>
    </location>
</feature>
<keyword evidence="1 3" id="KW-0378">Hydrolase</keyword>
<dbReference type="GO" id="GO:0052689">
    <property type="term" value="F:carboxylic ester hydrolase activity"/>
    <property type="evidence" value="ECO:0007669"/>
    <property type="project" value="UniProtKB-ARBA"/>
</dbReference>
<evidence type="ECO:0000313" key="4">
    <source>
        <dbReference type="Proteomes" id="UP000034325"/>
    </source>
</evidence>
<dbReference type="PANTHER" id="PTHR22946:SF9">
    <property type="entry name" value="POLYKETIDE TRANSFERASE AF380"/>
    <property type="match status" value="1"/>
</dbReference>
<dbReference type="InterPro" id="IPR029058">
    <property type="entry name" value="AB_hydrolase_fold"/>
</dbReference>
<dbReference type="AlphaFoldDB" id="A0A0G0Q8W7"/>
<accession>A0A0G0Q8W7</accession>
<evidence type="ECO:0000313" key="3">
    <source>
        <dbReference type="EMBL" id="KKQ98106.1"/>
    </source>
</evidence>
<gene>
    <name evidence="3" type="ORF">UT23_C0005G0029</name>
</gene>
<dbReference type="SUPFAM" id="SSF53474">
    <property type="entry name" value="alpha/beta-Hydrolases"/>
    <property type="match status" value="1"/>
</dbReference>
<protein>
    <submittedName>
        <fullName evidence="3">Alpha/beta superfamily hydrolase</fullName>
    </submittedName>
</protein>
<sequence length="256" mass="29227">MQEKVFIPNKTGLKLAAIIEKPKSKGKFPFVILLHGFKGYKEEPTYSKLANELLKIGIGSIRFDASGFGESEGDFQKEYRLTNYVSDTEAVYQWLLEQRYVDEDRMGVMGQSMGGALAIILASKFPEIKAVVSISPPDIFATRDDFGKRLNEWKEKGYIEIDSSRMGKLKVPYEYALDAKKYDIRAYAKKVKASKMFILGLADITIDPGQTRDVFRAAAEPKELLEIKGMDHFYKNDREILDKVNKYIVEFFKKSI</sequence>
<evidence type="ECO:0000259" key="2">
    <source>
        <dbReference type="Pfam" id="PF12146"/>
    </source>
</evidence>
<organism evidence="3 4">
    <name type="scientific">Candidatus Woesebacteria bacterium GW2011_GWA1_39_12</name>
    <dbReference type="NCBI Taxonomy" id="1618549"/>
    <lineage>
        <taxon>Bacteria</taxon>
        <taxon>Candidatus Woeseibacteriota</taxon>
    </lineage>
</organism>
<dbReference type="InterPro" id="IPR022742">
    <property type="entry name" value="Hydrolase_4"/>
</dbReference>
<dbReference type="Proteomes" id="UP000034325">
    <property type="component" value="Unassembled WGS sequence"/>
</dbReference>
<dbReference type="Pfam" id="PF12146">
    <property type="entry name" value="Hydrolase_4"/>
    <property type="match status" value="1"/>
</dbReference>
<dbReference type="PANTHER" id="PTHR22946">
    <property type="entry name" value="DIENELACTONE HYDROLASE DOMAIN-CONTAINING PROTEIN-RELATED"/>
    <property type="match status" value="1"/>
</dbReference>
<name>A0A0G0Q8W7_9BACT</name>
<evidence type="ECO:0000256" key="1">
    <source>
        <dbReference type="ARBA" id="ARBA00022801"/>
    </source>
</evidence>
<comment type="caution">
    <text evidence="3">The sequence shown here is derived from an EMBL/GenBank/DDBJ whole genome shotgun (WGS) entry which is preliminary data.</text>
</comment>
<reference evidence="3 4" key="1">
    <citation type="journal article" date="2015" name="Nature">
        <title>rRNA introns, odd ribosomes, and small enigmatic genomes across a large radiation of phyla.</title>
        <authorList>
            <person name="Brown C.T."/>
            <person name="Hug L.A."/>
            <person name="Thomas B.C."/>
            <person name="Sharon I."/>
            <person name="Castelle C.J."/>
            <person name="Singh A."/>
            <person name="Wilkins M.J."/>
            <person name="Williams K.H."/>
            <person name="Banfield J.F."/>
        </authorList>
    </citation>
    <scope>NUCLEOTIDE SEQUENCE [LARGE SCALE GENOMIC DNA]</scope>
</reference>
<dbReference type="Gene3D" id="3.40.50.1820">
    <property type="entry name" value="alpha/beta hydrolase"/>
    <property type="match status" value="1"/>
</dbReference>
<proteinExistence type="predicted"/>
<dbReference type="EMBL" id="LBWA01000005">
    <property type="protein sequence ID" value="KKQ98106.1"/>
    <property type="molecule type" value="Genomic_DNA"/>
</dbReference>